<evidence type="ECO:0000256" key="3">
    <source>
        <dbReference type="ARBA" id="ARBA00022448"/>
    </source>
</evidence>
<evidence type="ECO:0000256" key="4">
    <source>
        <dbReference type="ARBA" id="ARBA00022692"/>
    </source>
</evidence>
<organism evidence="10 11">
    <name type="scientific">Porphyridium purpureum</name>
    <name type="common">Red alga</name>
    <name type="synonym">Porphyridium cruentum</name>
    <dbReference type="NCBI Taxonomy" id="35688"/>
    <lineage>
        <taxon>Eukaryota</taxon>
        <taxon>Rhodophyta</taxon>
        <taxon>Bangiophyceae</taxon>
        <taxon>Porphyridiales</taxon>
        <taxon>Porphyridiaceae</taxon>
        <taxon>Porphyridium</taxon>
    </lineage>
</organism>
<name>A0A5J4YWH6_PORPP</name>
<dbReference type="InterPro" id="IPR036739">
    <property type="entry name" value="SLC41_membr_dom_sf"/>
</dbReference>
<accession>A0A5J4YWH6</accession>
<feature type="transmembrane region" description="Helical" evidence="8">
    <location>
        <begin position="134"/>
        <end position="153"/>
    </location>
</feature>
<dbReference type="PANTHER" id="PTHR41394">
    <property type="entry name" value="MAGNESIUM TRANSPORTER MGTE"/>
    <property type="match status" value="1"/>
</dbReference>
<dbReference type="PANTHER" id="PTHR41394:SF5">
    <property type="entry name" value="SLC41A_MGTE INTEGRAL MEMBRANE DOMAIN-CONTAINING PROTEIN"/>
    <property type="match status" value="1"/>
</dbReference>
<comment type="subcellular location">
    <subcellularLocation>
        <location evidence="1">Membrane</location>
        <topology evidence="1">Multi-pass membrane protein</topology>
    </subcellularLocation>
</comment>
<reference evidence="11" key="1">
    <citation type="journal article" date="2019" name="Nat. Commun.">
        <title>Expansion of phycobilisome linker gene families in mesophilic red algae.</title>
        <authorList>
            <person name="Lee J."/>
            <person name="Kim D."/>
            <person name="Bhattacharya D."/>
            <person name="Yoon H.S."/>
        </authorList>
    </citation>
    <scope>NUCLEOTIDE SEQUENCE [LARGE SCALE GENOMIC DNA]</scope>
    <source>
        <strain evidence="11">CCMP 1328</strain>
    </source>
</reference>
<keyword evidence="6 8" id="KW-1133">Transmembrane helix</keyword>
<gene>
    <name evidence="10" type="ORF">FVE85_1653</name>
</gene>
<keyword evidence="3" id="KW-0813">Transport</keyword>
<comment type="similarity">
    <text evidence="2">Belongs to the SLC41A transporter family.</text>
</comment>
<evidence type="ECO:0000313" key="10">
    <source>
        <dbReference type="EMBL" id="KAA8495498.1"/>
    </source>
</evidence>
<feature type="domain" description="SLC41A/MgtE integral membrane" evidence="9">
    <location>
        <begin position="142"/>
        <end position="269"/>
    </location>
</feature>
<dbReference type="Gene3D" id="1.10.357.20">
    <property type="entry name" value="SLC41 divalent cation transporters, integral membrane domain"/>
    <property type="match status" value="1"/>
</dbReference>
<dbReference type="GO" id="GO:0016020">
    <property type="term" value="C:membrane"/>
    <property type="evidence" value="ECO:0007669"/>
    <property type="project" value="UniProtKB-SubCell"/>
</dbReference>
<protein>
    <submittedName>
        <fullName evidence="10">Magnesium transporter MgtE</fullName>
    </submittedName>
</protein>
<proteinExistence type="inferred from homology"/>
<evidence type="ECO:0000256" key="7">
    <source>
        <dbReference type="ARBA" id="ARBA00023136"/>
    </source>
</evidence>
<dbReference type="InterPro" id="IPR006667">
    <property type="entry name" value="SLC41_membr_dom"/>
</dbReference>
<keyword evidence="4 8" id="KW-0812">Transmembrane</keyword>
<dbReference type="SUPFAM" id="SSF161093">
    <property type="entry name" value="MgtE membrane domain-like"/>
    <property type="match status" value="1"/>
</dbReference>
<evidence type="ECO:0000256" key="8">
    <source>
        <dbReference type="SAM" id="Phobius"/>
    </source>
</evidence>
<dbReference type="EMBL" id="VRMN01000003">
    <property type="protein sequence ID" value="KAA8495498.1"/>
    <property type="molecule type" value="Genomic_DNA"/>
</dbReference>
<dbReference type="OMA" id="WTHATFE"/>
<dbReference type="AlphaFoldDB" id="A0A5J4YWH6"/>
<dbReference type="Proteomes" id="UP000324585">
    <property type="component" value="Unassembled WGS sequence"/>
</dbReference>
<evidence type="ECO:0000313" key="11">
    <source>
        <dbReference type="Proteomes" id="UP000324585"/>
    </source>
</evidence>
<evidence type="ECO:0000256" key="6">
    <source>
        <dbReference type="ARBA" id="ARBA00022989"/>
    </source>
</evidence>
<dbReference type="GO" id="GO:0008324">
    <property type="term" value="F:monoatomic cation transmembrane transporter activity"/>
    <property type="evidence" value="ECO:0007669"/>
    <property type="project" value="InterPro"/>
</dbReference>
<sequence>MDERKALLKAHEQEQTSASEAGILVQYGGERVVDGCVTSGVNSDAGLPTHNRISFENLENYLNEAFSEIRSESEASFQAITHAATAYSAGSVLSRAFPERYLALLVTLAIEIPVVLVISGGGKSICEVLGNKKYTILLAFLPLCSAISGNVGLQASNLTTRAISHELVTRNNFMTWMKEEFCVACALSLAVSAALASLALLWVYAFTNSLDFGFAVTIATAQMLSILAAGISGTCAPLFFAFVAGRDAGKWAGPLETAVQDVVGSSAMVYLSIYMLRGFVQIGWTPHAHAHCT</sequence>
<evidence type="ECO:0000256" key="5">
    <source>
        <dbReference type="ARBA" id="ARBA00022842"/>
    </source>
</evidence>
<evidence type="ECO:0000256" key="2">
    <source>
        <dbReference type="ARBA" id="ARBA00009749"/>
    </source>
</evidence>
<keyword evidence="7 8" id="KW-0472">Membrane</keyword>
<comment type="caution">
    <text evidence="10">The sequence shown here is derived from an EMBL/GenBank/DDBJ whole genome shotgun (WGS) entry which is preliminary data.</text>
</comment>
<keyword evidence="5" id="KW-0460">Magnesium</keyword>
<feature type="transmembrane region" description="Helical" evidence="8">
    <location>
        <begin position="212"/>
        <end position="243"/>
    </location>
</feature>
<keyword evidence="11" id="KW-1185">Reference proteome</keyword>
<feature type="transmembrane region" description="Helical" evidence="8">
    <location>
        <begin position="181"/>
        <end position="206"/>
    </location>
</feature>
<dbReference type="OrthoDB" id="48232at2759"/>
<evidence type="ECO:0000256" key="1">
    <source>
        <dbReference type="ARBA" id="ARBA00004141"/>
    </source>
</evidence>
<evidence type="ECO:0000259" key="9">
    <source>
        <dbReference type="Pfam" id="PF01769"/>
    </source>
</evidence>
<dbReference type="Pfam" id="PF01769">
    <property type="entry name" value="MgtE"/>
    <property type="match status" value="1"/>
</dbReference>
<feature type="transmembrane region" description="Helical" evidence="8">
    <location>
        <begin position="101"/>
        <end position="122"/>
    </location>
</feature>